<comment type="caution">
    <text evidence="2">The sequence shown here is derived from an EMBL/GenBank/DDBJ whole genome shotgun (WGS) entry which is preliminary data.</text>
</comment>
<organism evidence="2 3">
    <name type="scientific">Kocuria atrinae</name>
    <dbReference type="NCBI Taxonomy" id="592377"/>
    <lineage>
        <taxon>Bacteria</taxon>
        <taxon>Bacillati</taxon>
        <taxon>Actinomycetota</taxon>
        <taxon>Actinomycetes</taxon>
        <taxon>Micrococcales</taxon>
        <taxon>Micrococcaceae</taxon>
        <taxon>Kocuria</taxon>
    </lineage>
</organism>
<proteinExistence type="predicted"/>
<dbReference type="EMBL" id="BAAAQA010000004">
    <property type="protein sequence ID" value="GAA2111040.1"/>
    <property type="molecule type" value="Genomic_DNA"/>
</dbReference>
<reference evidence="3" key="1">
    <citation type="journal article" date="2019" name="Int. J. Syst. Evol. Microbiol.">
        <title>The Global Catalogue of Microorganisms (GCM) 10K type strain sequencing project: providing services to taxonomists for standard genome sequencing and annotation.</title>
        <authorList>
            <consortium name="The Broad Institute Genomics Platform"/>
            <consortium name="The Broad Institute Genome Sequencing Center for Infectious Disease"/>
            <person name="Wu L."/>
            <person name="Ma J."/>
        </authorList>
    </citation>
    <scope>NUCLEOTIDE SEQUENCE [LARGE SCALE GENOMIC DNA]</scope>
    <source>
        <strain evidence="3">JCM 15914</strain>
    </source>
</reference>
<dbReference type="Proteomes" id="UP001500166">
    <property type="component" value="Unassembled WGS sequence"/>
</dbReference>
<name>A0ABP5J568_9MICC</name>
<accession>A0ABP5J568</accession>
<evidence type="ECO:0000313" key="2">
    <source>
        <dbReference type="EMBL" id="GAA2111040.1"/>
    </source>
</evidence>
<keyword evidence="3" id="KW-1185">Reference proteome</keyword>
<gene>
    <name evidence="2" type="ORF">GCM10009824_06070</name>
</gene>
<evidence type="ECO:0000256" key="1">
    <source>
        <dbReference type="SAM" id="MobiDB-lite"/>
    </source>
</evidence>
<feature type="compositionally biased region" description="Low complexity" evidence="1">
    <location>
        <begin position="12"/>
        <end position="24"/>
    </location>
</feature>
<sequence>MGQDQVIPPDCTVGGSTVQSGGTQWRRSVLRARKPGPAASALAKVAEVAEVAEDYRTATDQMSSMVTKKPVR</sequence>
<feature type="region of interest" description="Disordered" evidence="1">
    <location>
        <begin position="1"/>
        <end position="24"/>
    </location>
</feature>
<evidence type="ECO:0000313" key="3">
    <source>
        <dbReference type="Proteomes" id="UP001500166"/>
    </source>
</evidence>
<protein>
    <submittedName>
        <fullName evidence="2">Uncharacterized protein</fullName>
    </submittedName>
</protein>